<dbReference type="SUPFAM" id="SSF51338">
    <property type="entry name" value="Composite domain of metallo-dependent hydrolases"/>
    <property type="match status" value="1"/>
</dbReference>
<evidence type="ECO:0000259" key="1">
    <source>
        <dbReference type="Pfam" id="PF07969"/>
    </source>
</evidence>
<dbReference type="EMBL" id="CAFBOS010000043">
    <property type="protein sequence ID" value="CAB4990099.1"/>
    <property type="molecule type" value="Genomic_DNA"/>
</dbReference>
<sequence>MHPQIACKPIITSISVGEPNSFANVPAFEQALGLDHAGRAELYTSEEWRVRARAGVREMWGDVVDNGTVSESDMHAHLVDGPTLAALAAERGVDSVDVMLDLALDEDLMTRFRLVMVNDVDAEIDELLQRKQFLLGLSDAGAHTDMLCDANYATVLLGKFHRERGVLSLEDAVWRLTGHPAAVYNIVDRGVIREGAFADLVAFDVDRIDTTAMSRVADFPAGASRLVSRGVGIEHVWVNGVATRANGEDLDGVRPGVLLRSVPDA</sequence>
<dbReference type="AlphaFoldDB" id="A0A6J7NHH5"/>
<organism evidence="2">
    <name type="scientific">freshwater metagenome</name>
    <dbReference type="NCBI Taxonomy" id="449393"/>
    <lineage>
        <taxon>unclassified sequences</taxon>
        <taxon>metagenomes</taxon>
        <taxon>ecological metagenomes</taxon>
    </lineage>
</organism>
<dbReference type="InterPro" id="IPR011059">
    <property type="entry name" value="Metal-dep_hydrolase_composite"/>
</dbReference>
<dbReference type="Gene3D" id="3.30.1490.130">
    <property type="entry name" value="D-aminoacylase. Domain 3"/>
    <property type="match status" value="1"/>
</dbReference>
<proteinExistence type="predicted"/>
<dbReference type="Gene3D" id="2.30.40.10">
    <property type="entry name" value="Urease, subunit C, domain 1"/>
    <property type="match status" value="1"/>
</dbReference>
<dbReference type="InterPro" id="IPR032466">
    <property type="entry name" value="Metal_Hydrolase"/>
</dbReference>
<protein>
    <submittedName>
        <fullName evidence="2">Unannotated protein</fullName>
    </submittedName>
</protein>
<dbReference type="GO" id="GO:0016811">
    <property type="term" value="F:hydrolase activity, acting on carbon-nitrogen (but not peptide) bonds, in linear amides"/>
    <property type="evidence" value="ECO:0007669"/>
    <property type="project" value="InterPro"/>
</dbReference>
<dbReference type="InterPro" id="IPR013108">
    <property type="entry name" value="Amidohydro_3"/>
</dbReference>
<accession>A0A6J7NHH5</accession>
<gene>
    <name evidence="2" type="ORF">UFOPK3967_00946</name>
</gene>
<dbReference type="Pfam" id="PF07969">
    <property type="entry name" value="Amidohydro_3"/>
    <property type="match status" value="1"/>
</dbReference>
<name>A0A6J7NHH5_9ZZZZ</name>
<dbReference type="InterPro" id="IPR023100">
    <property type="entry name" value="D-aminoacylase_insert_dom_sf"/>
</dbReference>
<dbReference type="Gene3D" id="3.20.20.140">
    <property type="entry name" value="Metal-dependent hydrolases"/>
    <property type="match status" value="1"/>
</dbReference>
<reference evidence="2" key="1">
    <citation type="submission" date="2020-05" db="EMBL/GenBank/DDBJ databases">
        <authorList>
            <person name="Chiriac C."/>
            <person name="Salcher M."/>
            <person name="Ghai R."/>
            <person name="Kavagutti S V."/>
        </authorList>
    </citation>
    <scope>NUCLEOTIDE SEQUENCE</scope>
</reference>
<feature type="domain" description="Amidohydrolase 3" evidence="1">
    <location>
        <begin position="66"/>
        <end position="241"/>
    </location>
</feature>
<evidence type="ECO:0000313" key="2">
    <source>
        <dbReference type="EMBL" id="CAB4990099.1"/>
    </source>
</evidence>
<dbReference type="SUPFAM" id="SSF51556">
    <property type="entry name" value="Metallo-dependent hydrolases"/>
    <property type="match status" value="1"/>
</dbReference>